<name>A0A5C6F1P7_9BACT</name>
<dbReference type="EMBL" id="SJPW01000004">
    <property type="protein sequence ID" value="TWU54514.1"/>
    <property type="molecule type" value="Genomic_DNA"/>
</dbReference>
<accession>A0A5C6F1P7</accession>
<proteinExistence type="predicted"/>
<organism evidence="1 2">
    <name type="scientific">Rubripirellula tenax</name>
    <dbReference type="NCBI Taxonomy" id="2528015"/>
    <lineage>
        <taxon>Bacteria</taxon>
        <taxon>Pseudomonadati</taxon>
        <taxon>Planctomycetota</taxon>
        <taxon>Planctomycetia</taxon>
        <taxon>Pirellulales</taxon>
        <taxon>Pirellulaceae</taxon>
        <taxon>Rubripirellula</taxon>
    </lineage>
</organism>
<evidence type="ECO:0000313" key="2">
    <source>
        <dbReference type="Proteomes" id="UP000318288"/>
    </source>
</evidence>
<gene>
    <name evidence="1" type="ORF">Poly51_32330</name>
</gene>
<reference evidence="1 2" key="1">
    <citation type="submission" date="2019-02" db="EMBL/GenBank/DDBJ databases">
        <title>Deep-cultivation of Planctomycetes and their phenomic and genomic characterization uncovers novel biology.</title>
        <authorList>
            <person name="Wiegand S."/>
            <person name="Jogler M."/>
            <person name="Boedeker C."/>
            <person name="Pinto D."/>
            <person name="Vollmers J."/>
            <person name="Rivas-Marin E."/>
            <person name="Kohn T."/>
            <person name="Peeters S.H."/>
            <person name="Heuer A."/>
            <person name="Rast P."/>
            <person name="Oberbeckmann S."/>
            <person name="Bunk B."/>
            <person name="Jeske O."/>
            <person name="Meyerdierks A."/>
            <person name="Storesund J.E."/>
            <person name="Kallscheuer N."/>
            <person name="Luecker S."/>
            <person name="Lage O.M."/>
            <person name="Pohl T."/>
            <person name="Merkel B.J."/>
            <person name="Hornburger P."/>
            <person name="Mueller R.-W."/>
            <person name="Bruemmer F."/>
            <person name="Labrenz M."/>
            <person name="Spormann A.M."/>
            <person name="Op Den Camp H."/>
            <person name="Overmann J."/>
            <person name="Amann R."/>
            <person name="Jetten M.S.M."/>
            <person name="Mascher T."/>
            <person name="Medema M.H."/>
            <person name="Devos D.P."/>
            <person name="Kaster A.-K."/>
            <person name="Ovreas L."/>
            <person name="Rohde M."/>
            <person name="Galperin M.Y."/>
            <person name="Jogler C."/>
        </authorList>
    </citation>
    <scope>NUCLEOTIDE SEQUENCE [LARGE SCALE GENOMIC DNA]</scope>
    <source>
        <strain evidence="1 2">Poly51</strain>
    </source>
</reference>
<protein>
    <submittedName>
        <fullName evidence="1">Uncharacterized protein</fullName>
    </submittedName>
</protein>
<sequence length="83" mass="9440">MQLRRGSFRLHSSLKADADWMESLALIFDRHPLAPANPLELAPGLNAFVITVQKIFKQRRPATSMSKRFDIKSRHLQIAVLDA</sequence>
<comment type="caution">
    <text evidence="1">The sequence shown here is derived from an EMBL/GenBank/DDBJ whole genome shotgun (WGS) entry which is preliminary data.</text>
</comment>
<keyword evidence="2" id="KW-1185">Reference proteome</keyword>
<dbReference type="Proteomes" id="UP000318288">
    <property type="component" value="Unassembled WGS sequence"/>
</dbReference>
<dbReference type="AlphaFoldDB" id="A0A5C6F1P7"/>
<evidence type="ECO:0000313" key="1">
    <source>
        <dbReference type="EMBL" id="TWU54514.1"/>
    </source>
</evidence>